<dbReference type="RefSeq" id="XP_056759797.1">
    <property type="nucleotide sequence ID" value="XM_056915043.1"/>
</dbReference>
<protein>
    <recommendedName>
        <fullName evidence="6">NACHT domain-containing protein</fullName>
    </recommendedName>
</protein>
<dbReference type="Pfam" id="PF24883">
    <property type="entry name" value="NPHP3_N"/>
    <property type="match status" value="1"/>
</dbReference>
<dbReference type="GeneID" id="81605286"/>
<dbReference type="Gene3D" id="3.40.50.300">
    <property type="entry name" value="P-loop containing nucleotide triphosphate hydrolases"/>
    <property type="match status" value="1"/>
</dbReference>
<sequence>MEKYILSPEMVWNKDGKAVGHQFKDIEVYGGKTHFGDCYNYHTYHQYTSGDPQKELNKEIEAYRNVLFLTDPIGDLESLKSTKGKRTEGTCEWIRDNEHYKAWLYGETQCLSVCGGPGKGKTMLSIFLTEELERHTKTMGSTELLFYFCSHRGENYNSAVTILRSLIYQLLPKCRDFFTSVSSYFESPERTKMALASADTLWVILRTLIQSKSSTTYCVLDGFDNCDYESSRLLTTKFGDFFLSVYSNRLKLVIVSRKMAGLENFPQLKLDPDNDELLSGDIQRFISASVHALERIPGFNDIRQNVEATLLERAQGTFLWVGFVMGELSKKRTCSGIVRSLEDFPPGLDVIYSRMLLQATESWQMESDEKNIMSDILRWVTMAVRPLTLQELTVAIALSTAISDEQVIRDQITLCEPILKIEGLKVKLVHQSVGDYLRWEKPDDDPILENFRIKAPKAHAQIAKTCLKYIENSDLRYEYLNIEDASVLQKSPLLNYAALHWLEHAGYSSMYGNEDYQLSRPFFCKESPVRTHWWKAYINSEQQRCNGEGP</sequence>
<dbReference type="InterPro" id="IPR027417">
    <property type="entry name" value="P-loop_NTPase"/>
</dbReference>
<evidence type="ECO:0008006" key="6">
    <source>
        <dbReference type="Google" id="ProtNLM"/>
    </source>
</evidence>
<reference evidence="4" key="2">
    <citation type="journal article" date="2023" name="IMA Fungus">
        <title>Comparative genomic study of the Penicillium genus elucidates a diverse pangenome and 15 lateral gene transfer events.</title>
        <authorList>
            <person name="Petersen C."/>
            <person name="Sorensen T."/>
            <person name="Nielsen M.R."/>
            <person name="Sondergaard T.E."/>
            <person name="Sorensen J.L."/>
            <person name="Fitzpatrick D.A."/>
            <person name="Frisvad J.C."/>
            <person name="Nielsen K.L."/>
        </authorList>
    </citation>
    <scope>NUCLEOTIDE SEQUENCE</scope>
    <source>
        <strain evidence="4">IBT 16125</strain>
    </source>
</reference>
<keyword evidence="5" id="KW-1185">Reference proteome</keyword>
<dbReference type="Pfam" id="PF22939">
    <property type="entry name" value="WHD_GPIID"/>
    <property type="match status" value="1"/>
</dbReference>
<evidence type="ECO:0000259" key="2">
    <source>
        <dbReference type="Pfam" id="PF22939"/>
    </source>
</evidence>
<comment type="caution">
    <text evidence="4">The sequence shown here is derived from an EMBL/GenBank/DDBJ whole genome shotgun (WGS) entry which is preliminary data.</text>
</comment>
<dbReference type="PANTHER" id="PTHR10039">
    <property type="entry name" value="AMELOGENIN"/>
    <property type="match status" value="1"/>
</dbReference>
<feature type="domain" description="Nephrocystin 3-like N-terminal" evidence="3">
    <location>
        <begin position="89"/>
        <end position="257"/>
    </location>
</feature>
<dbReference type="InterPro" id="IPR054471">
    <property type="entry name" value="GPIID_WHD"/>
</dbReference>
<gene>
    <name evidence="4" type="ORF">N7458_011661</name>
</gene>
<keyword evidence="1" id="KW-0677">Repeat</keyword>
<feature type="domain" description="GPI inositol-deacylase winged helix" evidence="2">
    <location>
        <begin position="367"/>
        <end position="440"/>
    </location>
</feature>
<dbReference type="InterPro" id="IPR056884">
    <property type="entry name" value="NPHP3-like_N"/>
</dbReference>
<evidence type="ECO:0000313" key="4">
    <source>
        <dbReference type="EMBL" id="KAJ5432505.1"/>
    </source>
</evidence>
<evidence type="ECO:0000259" key="3">
    <source>
        <dbReference type="Pfam" id="PF24883"/>
    </source>
</evidence>
<dbReference type="Proteomes" id="UP001213681">
    <property type="component" value="Unassembled WGS sequence"/>
</dbReference>
<proteinExistence type="predicted"/>
<dbReference type="SUPFAM" id="SSF52540">
    <property type="entry name" value="P-loop containing nucleoside triphosphate hydrolases"/>
    <property type="match status" value="1"/>
</dbReference>
<name>A0AAD6BV60_9EURO</name>
<accession>A0AAD6BV60</accession>
<dbReference type="EMBL" id="JAPVEA010000009">
    <property type="protein sequence ID" value="KAJ5432505.1"/>
    <property type="molecule type" value="Genomic_DNA"/>
</dbReference>
<reference evidence="4" key="1">
    <citation type="submission" date="2022-12" db="EMBL/GenBank/DDBJ databases">
        <authorList>
            <person name="Petersen C."/>
        </authorList>
    </citation>
    <scope>NUCLEOTIDE SEQUENCE</scope>
    <source>
        <strain evidence="4">IBT 16125</strain>
    </source>
</reference>
<dbReference type="PANTHER" id="PTHR10039:SF14">
    <property type="entry name" value="NACHT DOMAIN-CONTAINING PROTEIN"/>
    <property type="match status" value="1"/>
</dbReference>
<dbReference type="AlphaFoldDB" id="A0AAD6BV60"/>
<evidence type="ECO:0000256" key="1">
    <source>
        <dbReference type="ARBA" id="ARBA00022737"/>
    </source>
</evidence>
<evidence type="ECO:0000313" key="5">
    <source>
        <dbReference type="Proteomes" id="UP001213681"/>
    </source>
</evidence>
<organism evidence="4 5">
    <name type="scientific">Penicillium daleae</name>
    <dbReference type="NCBI Taxonomy" id="63821"/>
    <lineage>
        <taxon>Eukaryota</taxon>
        <taxon>Fungi</taxon>
        <taxon>Dikarya</taxon>
        <taxon>Ascomycota</taxon>
        <taxon>Pezizomycotina</taxon>
        <taxon>Eurotiomycetes</taxon>
        <taxon>Eurotiomycetidae</taxon>
        <taxon>Eurotiales</taxon>
        <taxon>Aspergillaceae</taxon>
        <taxon>Penicillium</taxon>
    </lineage>
</organism>